<accession>A0AAN6MD91</accession>
<name>A0AAN6MD91_9PEZI</name>
<dbReference type="AlphaFoldDB" id="A0AAN6MD91"/>
<keyword evidence="3" id="KW-1185">Reference proteome</keyword>
<protein>
    <submittedName>
        <fullName evidence="2">Uncharacterized protein</fullName>
    </submittedName>
</protein>
<dbReference type="Proteomes" id="UP001303889">
    <property type="component" value="Unassembled WGS sequence"/>
</dbReference>
<dbReference type="EMBL" id="MU855885">
    <property type="protein sequence ID" value="KAK3898756.1"/>
    <property type="molecule type" value="Genomic_DNA"/>
</dbReference>
<reference evidence="2" key="1">
    <citation type="journal article" date="2023" name="Mol. Phylogenet. Evol.">
        <title>Genome-scale phylogeny and comparative genomics of the fungal order Sordariales.</title>
        <authorList>
            <person name="Hensen N."/>
            <person name="Bonometti L."/>
            <person name="Westerberg I."/>
            <person name="Brannstrom I.O."/>
            <person name="Guillou S."/>
            <person name="Cros-Aarteil S."/>
            <person name="Calhoun S."/>
            <person name="Haridas S."/>
            <person name="Kuo A."/>
            <person name="Mondo S."/>
            <person name="Pangilinan J."/>
            <person name="Riley R."/>
            <person name="LaButti K."/>
            <person name="Andreopoulos B."/>
            <person name="Lipzen A."/>
            <person name="Chen C."/>
            <person name="Yan M."/>
            <person name="Daum C."/>
            <person name="Ng V."/>
            <person name="Clum A."/>
            <person name="Steindorff A."/>
            <person name="Ohm R.A."/>
            <person name="Martin F."/>
            <person name="Silar P."/>
            <person name="Natvig D.O."/>
            <person name="Lalanne C."/>
            <person name="Gautier V."/>
            <person name="Ament-Velasquez S.L."/>
            <person name="Kruys A."/>
            <person name="Hutchinson M.I."/>
            <person name="Powell A.J."/>
            <person name="Barry K."/>
            <person name="Miller A.N."/>
            <person name="Grigoriev I.V."/>
            <person name="Debuchy R."/>
            <person name="Gladieux P."/>
            <person name="Hiltunen Thoren M."/>
            <person name="Johannesson H."/>
        </authorList>
    </citation>
    <scope>NUCLEOTIDE SEQUENCE</scope>
    <source>
        <strain evidence="2">CBS 103.79</strain>
    </source>
</reference>
<evidence type="ECO:0000256" key="1">
    <source>
        <dbReference type="SAM" id="MobiDB-lite"/>
    </source>
</evidence>
<organism evidence="2 3">
    <name type="scientific">Staphylotrichum tortipilum</name>
    <dbReference type="NCBI Taxonomy" id="2831512"/>
    <lineage>
        <taxon>Eukaryota</taxon>
        <taxon>Fungi</taxon>
        <taxon>Dikarya</taxon>
        <taxon>Ascomycota</taxon>
        <taxon>Pezizomycotina</taxon>
        <taxon>Sordariomycetes</taxon>
        <taxon>Sordariomycetidae</taxon>
        <taxon>Sordariales</taxon>
        <taxon>Chaetomiaceae</taxon>
        <taxon>Staphylotrichum</taxon>
    </lineage>
</organism>
<gene>
    <name evidence="2" type="ORF">C8A05DRAFT_47009</name>
</gene>
<feature type="region of interest" description="Disordered" evidence="1">
    <location>
        <begin position="1"/>
        <end position="53"/>
    </location>
</feature>
<sequence>MDKPSDDDTLVPGLTDHPTLTRDAASQEAAAPIETPNPAAGTTAADDDNNDEDRPVRVLVQTRTHLVPGDKSDQWRGVKMQDLICQQVWKRDFDKFRERAWNYHCHWAIDNVECWFLVDHHGPDPTLPPDPPVIWYRWTGTEFVMVHDPLPRRVRREFRHYPFEKSPHLHKPPPPPGPGPRRTFGSRAEEIRFQRGKLLSTLRHNDYLTDALVRFVRENPEAADWVRVRVPPEVWPRLDDPYEPIVLSENARAASKGH</sequence>
<evidence type="ECO:0000313" key="3">
    <source>
        <dbReference type="Proteomes" id="UP001303889"/>
    </source>
</evidence>
<proteinExistence type="predicted"/>
<feature type="region of interest" description="Disordered" evidence="1">
    <location>
        <begin position="164"/>
        <end position="184"/>
    </location>
</feature>
<evidence type="ECO:0000313" key="2">
    <source>
        <dbReference type="EMBL" id="KAK3898756.1"/>
    </source>
</evidence>
<comment type="caution">
    <text evidence="2">The sequence shown here is derived from an EMBL/GenBank/DDBJ whole genome shotgun (WGS) entry which is preliminary data.</text>
</comment>
<reference evidence="2" key="2">
    <citation type="submission" date="2023-05" db="EMBL/GenBank/DDBJ databases">
        <authorList>
            <consortium name="Lawrence Berkeley National Laboratory"/>
            <person name="Steindorff A."/>
            <person name="Hensen N."/>
            <person name="Bonometti L."/>
            <person name="Westerberg I."/>
            <person name="Brannstrom I.O."/>
            <person name="Guillou S."/>
            <person name="Cros-Aarteil S."/>
            <person name="Calhoun S."/>
            <person name="Haridas S."/>
            <person name="Kuo A."/>
            <person name="Mondo S."/>
            <person name="Pangilinan J."/>
            <person name="Riley R."/>
            <person name="Labutti K."/>
            <person name="Andreopoulos B."/>
            <person name="Lipzen A."/>
            <person name="Chen C."/>
            <person name="Yanf M."/>
            <person name="Daum C."/>
            <person name="Ng V."/>
            <person name="Clum A."/>
            <person name="Ohm R."/>
            <person name="Martin F."/>
            <person name="Silar P."/>
            <person name="Natvig D."/>
            <person name="Lalanne C."/>
            <person name="Gautier V."/>
            <person name="Ament-Velasquez S.L."/>
            <person name="Kruys A."/>
            <person name="Hutchinson M.I."/>
            <person name="Powell A.J."/>
            <person name="Barry K."/>
            <person name="Miller A.N."/>
            <person name="Grigoriev I.V."/>
            <person name="Debuchy R."/>
            <person name="Gladieux P."/>
            <person name="Thoren M.H."/>
            <person name="Johannesson H."/>
        </authorList>
    </citation>
    <scope>NUCLEOTIDE SEQUENCE</scope>
    <source>
        <strain evidence="2">CBS 103.79</strain>
    </source>
</reference>